<dbReference type="InterPro" id="IPR000524">
    <property type="entry name" value="Tscrpt_reg_HTH_GntR"/>
</dbReference>
<dbReference type="EMBL" id="JADBEG010000001">
    <property type="protein sequence ID" value="MBE1502658.1"/>
    <property type="molecule type" value="Genomic_DNA"/>
</dbReference>
<keyword evidence="3" id="KW-0804">Transcription</keyword>
<dbReference type="SMART" id="SM00345">
    <property type="entry name" value="HTH_GNTR"/>
    <property type="match status" value="1"/>
</dbReference>
<keyword evidence="6" id="KW-1185">Reference proteome</keyword>
<protein>
    <submittedName>
        <fullName evidence="5">DNA-binding GntR family transcriptional regulator</fullName>
    </submittedName>
</protein>
<dbReference type="SUPFAM" id="SSF46785">
    <property type="entry name" value="Winged helix' DNA-binding domain"/>
    <property type="match status" value="1"/>
</dbReference>
<reference evidence="5 6" key="1">
    <citation type="submission" date="2020-10" db="EMBL/GenBank/DDBJ databases">
        <title>Sequencing the genomes of 1000 actinobacteria strains.</title>
        <authorList>
            <person name="Klenk H.-P."/>
        </authorList>
    </citation>
    <scope>NUCLEOTIDE SEQUENCE [LARGE SCALE GENOMIC DNA]</scope>
    <source>
        <strain evidence="5 6">DSM 44653</strain>
    </source>
</reference>
<dbReference type="PANTHER" id="PTHR44846">
    <property type="entry name" value="MANNOSYL-D-GLYCERATE TRANSPORT/METABOLISM SYSTEM REPRESSOR MNGR-RELATED"/>
    <property type="match status" value="1"/>
</dbReference>
<accession>A0ABR9IHK2</accession>
<evidence type="ECO:0000259" key="4">
    <source>
        <dbReference type="PROSITE" id="PS50949"/>
    </source>
</evidence>
<dbReference type="Proteomes" id="UP000631670">
    <property type="component" value="Unassembled WGS sequence"/>
</dbReference>
<gene>
    <name evidence="5" type="ORF">H4696_009758</name>
</gene>
<dbReference type="PANTHER" id="PTHR44846:SF17">
    <property type="entry name" value="GNTR-FAMILY TRANSCRIPTIONAL REGULATOR"/>
    <property type="match status" value="1"/>
</dbReference>
<dbReference type="Pfam" id="PF00392">
    <property type="entry name" value="GntR"/>
    <property type="match status" value="1"/>
</dbReference>
<evidence type="ECO:0000313" key="6">
    <source>
        <dbReference type="Proteomes" id="UP000631670"/>
    </source>
</evidence>
<dbReference type="PROSITE" id="PS50949">
    <property type="entry name" value="HTH_GNTR"/>
    <property type="match status" value="1"/>
</dbReference>
<proteinExistence type="predicted"/>
<dbReference type="InterPro" id="IPR036388">
    <property type="entry name" value="WH-like_DNA-bd_sf"/>
</dbReference>
<name>A0ABR9IHK2_9PSEU</name>
<feature type="domain" description="HTH gntR-type" evidence="4">
    <location>
        <begin position="7"/>
        <end position="75"/>
    </location>
</feature>
<evidence type="ECO:0000256" key="2">
    <source>
        <dbReference type="ARBA" id="ARBA00023125"/>
    </source>
</evidence>
<dbReference type="Gene3D" id="1.10.10.10">
    <property type="entry name" value="Winged helix-like DNA-binding domain superfamily/Winged helix DNA-binding domain"/>
    <property type="match status" value="1"/>
</dbReference>
<comment type="caution">
    <text evidence="5">The sequence shown here is derived from an EMBL/GenBank/DDBJ whole genome shotgun (WGS) entry which is preliminary data.</text>
</comment>
<evidence type="ECO:0000313" key="5">
    <source>
        <dbReference type="EMBL" id="MBE1502658.1"/>
    </source>
</evidence>
<dbReference type="CDD" id="cd07377">
    <property type="entry name" value="WHTH_GntR"/>
    <property type="match status" value="1"/>
</dbReference>
<keyword evidence="2 5" id="KW-0238">DNA-binding</keyword>
<organism evidence="5 6">
    <name type="scientific">Amycolatopsis lexingtonensis</name>
    <dbReference type="NCBI Taxonomy" id="218822"/>
    <lineage>
        <taxon>Bacteria</taxon>
        <taxon>Bacillati</taxon>
        <taxon>Actinomycetota</taxon>
        <taxon>Actinomycetes</taxon>
        <taxon>Pseudonocardiales</taxon>
        <taxon>Pseudonocardiaceae</taxon>
        <taxon>Amycolatopsis</taxon>
    </lineage>
</organism>
<dbReference type="InterPro" id="IPR050679">
    <property type="entry name" value="Bact_HTH_transcr_reg"/>
</dbReference>
<sequence>MDSSAGQAPFEVVAATIRKDMLEGRLKAGDKLPTHRDLASKYEVAVATIQRALKVLQDEGRLVARQSIGVFVTEAAKQAEPLTLARLAAELAALRERVEALEHRPSRP</sequence>
<evidence type="ECO:0000256" key="3">
    <source>
        <dbReference type="ARBA" id="ARBA00023163"/>
    </source>
</evidence>
<evidence type="ECO:0000256" key="1">
    <source>
        <dbReference type="ARBA" id="ARBA00023015"/>
    </source>
</evidence>
<dbReference type="InterPro" id="IPR036390">
    <property type="entry name" value="WH_DNA-bd_sf"/>
</dbReference>
<dbReference type="RefSeq" id="WP_086855986.1">
    <property type="nucleotide sequence ID" value="NZ_JADBEG010000001.1"/>
</dbReference>
<dbReference type="GO" id="GO:0003677">
    <property type="term" value="F:DNA binding"/>
    <property type="evidence" value="ECO:0007669"/>
    <property type="project" value="UniProtKB-KW"/>
</dbReference>
<keyword evidence="1" id="KW-0805">Transcription regulation</keyword>